<evidence type="ECO:0000313" key="1">
    <source>
        <dbReference type="EMBL" id="EPP38799.1"/>
    </source>
</evidence>
<keyword evidence="2" id="KW-1185">Reference proteome</keyword>
<protein>
    <submittedName>
        <fullName evidence="1">Lipoprotein</fullName>
    </submittedName>
</protein>
<evidence type="ECO:0000313" key="2">
    <source>
        <dbReference type="Proteomes" id="UP000014821"/>
    </source>
</evidence>
<dbReference type="Proteomes" id="UP000014821">
    <property type="component" value="Unassembled WGS sequence"/>
</dbReference>
<sequence>MAILSIFVVLLRSLLGFSLTLCKEKSLISSQGIYPNIAGFLDQSAFVSK</sequence>
<comment type="caution">
    <text evidence="1">The sequence shown here is derived from an EMBL/GenBank/DDBJ whole genome shotgun (WGS) entry which is preliminary data.</text>
</comment>
<gene>
    <name evidence="1" type="ORF">CP10881SC42_0481</name>
</gene>
<dbReference type="EMBL" id="ATND01000001">
    <property type="protein sequence ID" value="EPP38799.1"/>
    <property type="molecule type" value="Genomic_DNA"/>
</dbReference>
<accession>A0ABP2X9C1</accession>
<name>A0ABP2X9C1_9CHLA</name>
<keyword evidence="1" id="KW-0449">Lipoprotein</keyword>
<proteinExistence type="predicted"/>
<reference evidence="1" key="1">
    <citation type="submission" date="2013-04" db="EMBL/GenBank/DDBJ databases">
        <title>Genome sequence of Chlamydia psittaci 10_881_SC42.</title>
        <authorList>
            <person name="Huot-Creasy H."/>
            <person name="McCracken C.L."/>
            <person name="Humphries M."/>
            <person name="Sachse K."/>
            <person name="Laroucau K."/>
            <person name="Bavoil P."/>
            <person name="Myers G.S."/>
        </authorList>
    </citation>
    <scope>NUCLEOTIDE SEQUENCE [LARGE SCALE GENOMIC DNA]</scope>
    <source>
        <strain evidence="1">10_881_SC42</strain>
    </source>
</reference>
<organism evidence="1 2">
    <name type="scientific">Chlamydia avium</name>
    <dbReference type="NCBI Taxonomy" id="1457141"/>
    <lineage>
        <taxon>Bacteria</taxon>
        <taxon>Pseudomonadati</taxon>
        <taxon>Chlamydiota</taxon>
        <taxon>Chlamydiia</taxon>
        <taxon>Chlamydiales</taxon>
        <taxon>Chlamydiaceae</taxon>
        <taxon>Chlamydia/Chlamydophila group</taxon>
        <taxon>Chlamydia</taxon>
    </lineage>
</organism>